<reference evidence="15" key="1">
    <citation type="submission" date="2019-11" db="EMBL/GenBank/DDBJ databases">
        <authorList>
            <person name="Feng L."/>
        </authorList>
    </citation>
    <scope>NUCLEOTIDE SEQUENCE</scope>
    <source>
        <strain evidence="15">AundefinedLFYP135</strain>
    </source>
</reference>
<keyword evidence="5 12" id="KW-0436">Ligase</keyword>
<organism evidence="15">
    <name type="scientific">uncultured Anaerotruncus sp</name>
    <dbReference type="NCBI Taxonomy" id="905011"/>
    <lineage>
        <taxon>Bacteria</taxon>
        <taxon>Bacillati</taxon>
        <taxon>Bacillota</taxon>
        <taxon>Clostridia</taxon>
        <taxon>Eubacteriales</taxon>
        <taxon>Oscillospiraceae</taxon>
        <taxon>Anaerotruncus</taxon>
        <taxon>environmental samples</taxon>
    </lineage>
</organism>
<evidence type="ECO:0000256" key="6">
    <source>
        <dbReference type="ARBA" id="ARBA00022741"/>
    </source>
</evidence>
<dbReference type="InterPro" id="IPR016188">
    <property type="entry name" value="PurM-like_N"/>
</dbReference>
<name>A0A6N2SNF6_9FIRM</name>
<comment type="catalytic activity">
    <reaction evidence="11 12">
        <text>2-formamido-N(1)-(5-O-phospho-beta-D-ribosyl)acetamidine + ATP = 5-amino-1-(5-phospho-beta-D-ribosyl)imidazole + ADP + phosphate + H(+)</text>
        <dbReference type="Rhea" id="RHEA:23032"/>
        <dbReference type="ChEBI" id="CHEBI:15378"/>
        <dbReference type="ChEBI" id="CHEBI:30616"/>
        <dbReference type="ChEBI" id="CHEBI:43474"/>
        <dbReference type="ChEBI" id="CHEBI:137981"/>
        <dbReference type="ChEBI" id="CHEBI:147287"/>
        <dbReference type="ChEBI" id="CHEBI:456216"/>
        <dbReference type="EC" id="6.3.3.1"/>
    </reaction>
</comment>
<comment type="pathway">
    <text evidence="1 12">Purine metabolism; IMP biosynthesis via de novo pathway; 5-amino-1-(5-phospho-D-ribosyl)imidazole from N(2)-formyl-N(1)-(5-phospho-D-ribosyl)glycinamide: step 2/2.</text>
</comment>
<evidence type="ECO:0000256" key="5">
    <source>
        <dbReference type="ARBA" id="ARBA00022598"/>
    </source>
</evidence>
<evidence type="ECO:0000259" key="13">
    <source>
        <dbReference type="Pfam" id="PF00586"/>
    </source>
</evidence>
<dbReference type="Pfam" id="PF02769">
    <property type="entry name" value="AIRS_C"/>
    <property type="match status" value="1"/>
</dbReference>
<evidence type="ECO:0000256" key="11">
    <source>
        <dbReference type="ARBA" id="ARBA00049057"/>
    </source>
</evidence>
<dbReference type="SUPFAM" id="SSF55326">
    <property type="entry name" value="PurM N-terminal domain-like"/>
    <property type="match status" value="1"/>
</dbReference>
<dbReference type="EMBL" id="CACRSL010000003">
    <property type="protein sequence ID" value="VYS94624.1"/>
    <property type="molecule type" value="Genomic_DNA"/>
</dbReference>
<keyword evidence="6 12" id="KW-0547">Nucleotide-binding</keyword>
<dbReference type="HAMAP" id="MF_00741">
    <property type="entry name" value="AIRS"/>
    <property type="match status" value="1"/>
</dbReference>
<dbReference type="EC" id="6.3.3.1" evidence="3 12"/>
<dbReference type="CDD" id="cd02196">
    <property type="entry name" value="PurM"/>
    <property type="match status" value="1"/>
</dbReference>
<dbReference type="SUPFAM" id="SSF56042">
    <property type="entry name" value="PurM C-terminal domain-like"/>
    <property type="match status" value="1"/>
</dbReference>
<dbReference type="PANTHER" id="PTHR10520:SF12">
    <property type="entry name" value="TRIFUNCTIONAL PURINE BIOSYNTHETIC PROTEIN ADENOSINE-3"/>
    <property type="match status" value="1"/>
</dbReference>
<protein>
    <recommendedName>
        <fullName evidence="4 12">Phosphoribosylformylglycinamidine cyclo-ligase</fullName>
        <ecNumber evidence="3 12">6.3.3.1</ecNumber>
    </recommendedName>
    <alternativeName>
        <fullName evidence="9 12">AIR synthase</fullName>
    </alternativeName>
    <alternativeName>
        <fullName evidence="10 12">AIRS</fullName>
    </alternativeName>
    <alternativeName>
        <fullName evidence="8 12">Phosphoribosyl-aminoimidazole synthetase</fullName>
    </alternativeName>
</protein>
<dbReference type="GO" id="GO:0006189">
    <property type="term" value="P:'de novo' IMP biosynthetic process"/>
    <property type="evidence" value="ECO:0007669"/>
    <property type="project" value="UniProtKB-UniRule"/>
</dbReference>
<dbReference type="InterPro" id="IPR010918">
    <property type="entry name" value="PurM-like_C_dom"/>
</dbReference>
<dbReference type="UniPathway" id="UPA00074">
    <property type="reaction ID" value="UER00129"/>
</dbReference>
<evidence type="ECO:0000256" key="1">
    <source>
        <dbReference type="ARBA" id="ARBA00004686"/>
    </source>
</evidence>
<dbReference type="GO" id="GO:0005829">
    <property type="term" value="C:cytosol"/>
    <property type="evidence" value="ECO:0007669"/>
    <property type="project" value="TreeGrafter"/>
</dbReference>
<dbReference type="Pfam" id="PF00586">
    <property type="entry name" value="AIRS"/>
    <property type="match status" value="1"/>
</dbReference>
<feature type="domain" description="PurM-like N-terminal" evidence="13">
    <location>
        <begin position="62"/>
        <end position="167"/>
    </location>
</feature>
<keyword evidence="12" id="KW-0658">Purine biosynthesis</keyword>
<dbReference type="AlphaFoldDB" id="A0A6N2SNF6"/>
<keyword evidence="12" id="KW-0963">Cytoplasm</keyword>
<keyword evidence="7 12" id="KW-0067">ATP-binding</keyword>
<evidence type="ECO:0000256" key="3">
    <source>
        <dbReference type="ARBA" id="ARBA00013047"/>
    </source>
</evidence>
<dbReference type="Gene3D" id="3.90.650.10">
    <property type="entry name" value="PurM-like C-terminal domain"/>
    <property type="match status" value="1"/>
</dbReference>
<evidence type="ECO:0000256" key="9">
    <source>
        <dbReference type="ARBA" id="ARBA00032931"/>
    </source>
</evidence>
<evidence type="ECO:0000259" key="14">
    <source>
        <dbReference type="Pfam" id="PF02769"/>
    </source>
</evidence>
<comment type="similarity">
    <text evidence="2 12">Belongs to the AIR synthase family.</text>
</comment>
<dbReference type="GO" id="GO:0005524">
    <property type="term" value="F:ATP binding"/>
    <property type="evidence" value="ECO:0007669"/>
    <property type="project" value="UniProtKB-KW"/>
</dbReference>
<dbReference type="InterPro" id="IPR036921">
    <property type="entry name" value="PurM-like_N_sf"/>
</dbReference>
<evidence type="ECO:0000256" key="8">
    <source>
        <dbReference type="ARBA" id="ARBA00031908"/>
    </source>
</evidence>
<dbReference type="Gene3D" id="3.30.1330.10">
    <property type="entry name" value="PurM-like, N-terminal domain"/>
    <property type="match status" value="1"/>
</dbReference>
<proteinExistence type="inferred from homology"/>
<accession>A0A6N2SNF6</accession>
<dbReference type="InterPro" id="IPR036676">
    <property type="entry name" value="PurM-like_C_sf"/>
</dbReference>
<evidence type="ECO:0000256" key="7">
    <source>
        <dbReference type="ARBA" id="ARBA00022840"/>
    </source>
</evidence>
<evidence type="ECO:0000313" key="15">
    <source>
        <dbReference type="EMBL" id="VYS94624.1"/>
    </source>
</evidence>
<dbReference type="GO" id="GO:0046084">
    <property type="term" value="P:adenine biosynthetic process"/>
    <property type="evidence" value="ECO:0007669"/>
    <property type="project" value="TreeGrafter"/>
</dbReference>
<gene>
    <name evidence="12 15" type="primary">purM</name>
    <name evidence="15" type="ORF">AULFYP135_01024</name>
</gene>
<evidence type="ECO:0000256" key="2">
    <source>
        <dbReference type="ARBA" id="ARBA00010280"/>
    </source>
</evidence>
<dbReference type="GO" id="GO:0004641">
    <property type="term" value="F:phosphoribosylformylglycinamidine cyclo-ligase activity"/>
    <property type="evidence" value="ECO:0007669"/>
    <property type="project" value="UniProtKB-UniRule"/>
</dbReference>
<dbReference type="FunFam" id="3.90.650.10:FF:000001">
    <property type="entry name" value="Phosphoribosylformylglycinamidine cyclo-ligase"/>
    <property type="match status" value="1"/>
</dbReference>
<comment type="subcellular location">
    <subcellularLocation>
        <location evidence="12">Cytoplasm</location>
    </subcellularLocation>
</comment>
<dbReference type="InterPro" id="IPR004733">
    <property type="entry name" value="PurM_cligase"/>
</dbReference>
<evidence type="ECO:0000256" key="12">
    <source>
        <dbReference type="HAMAP-Rule" id="MF_00741"/>
    </source>
</evidence>
<feature type="domain" description="PurM-like C-terminal" evidence="14">
    <location>
        <begin position="179"/>
        <end position="346"/>
    </location>
</feature>
<evidence type="ECO:0000256" key="10">
    <source>
        <dbReference type="ARBA" id="ARBA00033093"/>
    </source>
</evidence>
<dbReference type="GO" id="GO:0004637">
    <property type="term" value="F:phosphoribosylamine-glycine ligase activity"/>
    <property type="evidence" value="ECO:0007669"/>
    <property type="project" value="TreeGrafter"/>
</dbReference>
<sequence length="347" mass="36422">MNMSKSFSDSYKAAGVDVTAGYKAVELMKAHVAKTMTSGVVSGLGGFGGLFELDLQGIQKPVLVSGTDGVGTKLKLAILQDKHDTVGIDCVAMCVNDVVCCGAKPLFFLDYVAVGKNIPEKVANIVSGVAEGCVQSGCALIGGETAEMPGFYPEDEYDLAGFTVGVVDKDKILDPAKVEAGDVIIGLASSGVHSNGFSLVRKVFDVENADLGEYYDELGSTLGECLLTPTRIYVKSILALLDAVQVKSISHITGGGFYENIPRCLPDGKQAVIDRASVDVLPIFQLIAKKGGISERDMFNTFNMGVGMCVVVKKEDAAKAVEVLTACGEKAKVIGRVEDGDQGVVIC</sequence>
<dbReference type="PANTHER" id="PTHR10520">
    <property type="entry name" value="TRIFUNCTIONAL PURINE BIOSYNTHETIC PROTEIN ADENOSINE-3-RELATED"/>
    <property type="match status" value="1"/>
</dbReference>
<dbReference type="NCBIfam" id="TIGR00878">
    <property type="entry name" value="purM"/>
    <property type="match status" value="1"/>
</dbReference>
<dbReference type="FunFam" id="3.30.1330.10:FF:000001">
    <property type="entry name" value="Phosphoribosylformylglycinamidine cyclo-ligase"/>
    <property type="match status" value="1"/>
</dbReference>
<evidence type="ECO:0000256" key="4">
    <source>
        <dbReference type="ARBA" id="ARBA00020367"/>
    </source>
</evidence>